<feature type="signal peptide" evidence="2">
    <location>
        <begin position="1"/>
        <end position="36"/>
    </location>
</feature>
<dbReference type="Proteomes" id="UP000193200">
    <property type="component" value="Unassembled WGS sequence"/>
</dbReference>
<name>A0A1Y5SEC8_9PROT</name>
<dbReference type="SUPFAM" id="SSF56935">
    <property type="entry name" value="Porins"/>
    <property type="match status" value="1"/>
</dbReference>
<evidence type="ECO:0000256" key="1">
    <source>
        <dbReference type="SAM" id="MobiDB-lite"/>
    </source>
</evidence>
<dbReference type="EMBL" id="FWFR01000001">
    <property type="protein sequence ID" value="SLN38071.1"/>
    <property type="molecule type" value="Genomic_DNA"/>
</dbReference>
<keyword evidence="2" id="KW-0732">Signal</keyword>
<feature type="chain" id="PRO_5012418650" description="Porin" evidence="2">
    <location>
        <begin position="37"/>
        <end position="584"/>
    </location>
</feature>
<dbReference type="InParanoid" id="A0A1Y5SEC8"/>
<feature type="region of interest" description="Disordered" evidence="1">
    <location>
        <begin position="405"/>
        <end position="424"/>
    </location>
</feature>
<protein>
    <recommendedName>
        <fullName evidence="5">Porin</fullName>
    </recommendedName>
</protein>
<accession>A0A1Y5SEC8</accession>
<sequence length="584" mass="62741">MLLATEAAGNRSRCRGLLRSIAVALVSLAAFSPAWADGGGDGGGFYQIDPMKQGFERSGREHPEERTWRYRHRDGDTYRNETLKEAENYRALNEAAFLLMFDETVPVGGIGRDNPHAVTFLNAVANPDYFASSPRDDRGREIRPTSRSFEWAFSRFQAHWQPIWAARDREAAADRAAANVAKAAEATAASVARNAAAAAEEVYSPTDGGGTKSAWTLRFRQFDGARGLDAFSSWTTKWDLGLGATYAEPPLGNGYAAGAAGEPAKDRPASSAGATTAAQGGSTAGSRNQADRDLGSGNTRFTLSLNFGLFGGGEKGEGGDRDDGAAQDADGPYGDWAGYYDDDYDDYCCDCCDDFDDEFYGPPPGAVIIPLRGPGQRFLILRRPIIDPFRRIDGNVPFRRYDIPVSEAPSTDRPGSLASDQASGDVVRYDSPTIAGFKLSQSWGTAGNGGGQTVAETDDPAPAFRGYALEPRFAGLQLGVTYSGTDNGIKPPGPNETIRYSLGWQGFDLGIRYARDEPSGAASGGSTGLTGNKADGLDFRPTFRLTDKIRITGATLRGYFAVEAPHELEEDDLDLATIRSTFRF</sequence>
<feature type="region of interest" description="Disordered" evidence="1">
    <location>
        <begin position="257"/>
        <end position="295"/>
    </location>
</feature>
<organism evidence="3 4">
    <name type="scientific">Oceanibacterium hippocampi</name>
    <dbReference type="NCBI Taxonomy" id="745714"/>
    <lineage>
        <taxon>Bacteria</taxon>
        <taxon>Pseudomonadati</taxon>
        <taxon>Pseudomonadota</taxon>
        <taxon>Alphaproteobacteria</taxon>
        <taxon>Sneathiellales</taxon>
        <taxon>Sneathiellaceae</taxon>
        <taxon>Oceanibacterium</taxon>
    </lineage>
</organism>
<gene>
    <name evidence="3" type="ORF">OCH7691_01566</name>
</gene>
<evidence type="ECO:0000256" key="2">
    <source>
        <dbReference type="SAM" id="SignalP"/>
    </source>
</evidence>
<evidence type="ECO:0008006" key="5">
    <source>
        <dbReference type="Google" id="ProtNLM"/>
    </source>
</evidence>
<keyword evidence="4" id="KW-1185">Reference proteome</keyword>
<proteinExistence type="predicted"/>
<dbReference type="AlphaFoldDB" id="A0A1Y5SEC8"/>
<feature type="compositionally biased region" description="Low complexity" evidence="1">
    <location>
        <begin position="269"/>
        <end position="286"/>
    </location>
</feature>
<evidence type="ECO:0000313" key="3">
    <source>
        <dbReference type="EMBL" id="SLN38071.1"/>
    </source>
</evidence>
<evidence type="ECO:0000313" key="4">
    <source>
        <dbReference type="Proteomes" id="UP000193200"/>
    </source>
</evidence>
<reference evidence="3 4" key="1">
    <citation type="submission" date="2017-03" db="EMBL/GenBank/DDBJ databases">
        <authorList>
            <person name="Afonso C.L."/>
            <person name="Miller P.J."/>
            <person name="Scott M.A."/>
            <person name="Spackman E."/>
            <person name="Goraichik I."/>
            <person name="Dimitrov K.M."/>
            <person name="Suarez D.L."/>
            <person name="Swayne D.E."/>
        </authorList>
    </citation>
    <scope>NUCLEOTIDE SEQUENCE [LARGE SCALE GENOMIC DNA]</scope>
    <source>
        <strain evidence="3 4">CECT 7691</strain>
    </source>
</reference>